<name>A0ACB7XHH3_9ERIC</name>
<reference evidence="1 2" key="1">
    <citation type="journal article" date="2021" name="Hortic Res">
        <title>High-quality reference genome and annotation aids understanding of berry development for evergreen blueberry (Vaccinium darrowii).</title>
        <authorList>
            <person name="Yu J."/>
            <person name="Hulse-Kemp A.M."/>
            <person name="Babiker E."/>
            <person name="Staton M."/>
        </authorList>
    </citation>
    <scope>NUCLEOTIDE SEQUENCE [LARGE SCALE GENOMIC DNA]</scope>
    <source>
        <strain evidence="2">cv. NJ 8807/NJ 8810</strain>
        <tissue evidence="1">Young leaf</tissue>
    </source>
</reference>
<dbReference type="Proteomes" id="UP000828048">
    <property type="component" value="Chromosome 10"/>
</dbReference>
<evidence type="ECO:0000313" key="2">
    <source>
        <dbReference type="Proteomes" id="UP000828048"/>
    </source>
</evidence>
<evidence type="ECO:0000313" key="1">
    <source>
        <dbReference type="EMBL" id="KAH7840237.1"/>
    </source>
</evidence>
<sequence>MAVIPFNRGRVKSTSKEGNSTSPNHFKVPLLFNCPPNQTNPLKLSSHLLPFHETTSPTSHHPLSFPFTKSHLPLLNTSTLLHRSIASPSIIPQPQVIRCSAFSEQQERNEIFVKCMPSVVILIHTQVHGGLLLSTGGFSTGFIVSDEGHIMTCAHCAGKERQLKDELGIVRNIFLVSKTYVKFHDRDISPVKAKLVVVVPEFDVAILKIPALREGHPSLEFATRCGVVSSPSCFPHHFSSFVGLFEELFKKTVNGLHLLEIDINCQPGISGAPIFSPTRHPKIPTGN</sequence>
<gene>
    <name evidence="1" type="ORF">Vadar_014542</name>
</gene>
<accession>A0ACB7XHH3</accession>
<keyword evidence="2" id="KW-1185">Reference proteome</keyword>
<protein>
    <submittedName>
        <fullName evidence="1">Uncharacterized protein</fullName>
    </submittedName>
</protein>
<proteinExistence type="predicted"/>
<comment type="caution">
    <text evidence="1">The sequence shown here is derived from an EMBL/GenBank/DDBJ whole genome shotgun (WGS) entry which is preliminary data.</text>
</comment>
<organism evidence="1 2">
    <name type="scientific">Vaccinium darrowii</name>
    <dbReference type="NCBI Taxonomy" id="229202"/>
    <lineage>
        <taxon>Eukaryota</taxon>
        <taxon>Viridiplantae</taxon>
        <taxon>Streptophyta</taxon>
        <taxon>Embryophyta</taxon>
        <taxon>Tracheophyta</taxon>
        <taxon>Spermatophyta</taxon>
        <taxon>Magnoliopsida</taxon>
        <taxon>eudicotyledons</taxon>
        <taxon>Gunneridae</taxon>
        <taxon>Pentapetalae</taxon>
        <taxon>asterids</taxon>
        <taxon>Ericales</taxon>
        <taxon>Ericaceae</taxon>
        <taxon>Vaccinioideae</taxon>
        <taxon>Vaccinieae</taxon>
        <taxon>Vaccinium</taxon>
    </lineage>
</organism>
<dbReference type="EMBL" id="CM037160">
    <property type="protein sequence ID" value="KAH7840237.1"/>
    <property type="molecule type" value="Genomic_DNA"/>
</dbReference>